<sequence length="87" mass="10743">MELVLNLFIILLITVFLTFLIYQPFKKKKEIDDEKRRLYSEFLDKLVKDEAKREEYLELVKSFKNLDEREAEKLRKDFITKFLEQKH</sequence>
<accession>A0A379DEI3</accession>
<evidence type="ECO:0000313" key="2">
    <source>
        <dbReference type="EMBL" id="SUB76398.1"/>
    </source>
</evidence>
<feature type="transmembrane region" description="Helical" evidence="1">
    <location>
        <begin position="6"/>
        <end position="25"/>
    </location>
</feature>
<keyword evidence="1" id="KW-1133">Transmembrane helix</keyword>
<dbReference type="Proteomes" id="UP000255417">
    <property type="component" value="Unassembled WGS sequence"/>
</dbReference>
<keyword evidence="1" id="KW-0472">Membrane</keyword>
<protein>
    <submittedName>
        <fullName evidence="2">Uncharacterized protein</fullName>
    </submittedName>
</protein>
<dbReference type="EMBL" id="UGTA01000002">
    <property type="protein sequence ID" value="SUB76398.1"/>
    <property type="molecule type" value="Genomic_DNA"/>
</dbReference>
<dbReference type="RefSeq" id="WP_115316479.1">
    <property type="nucleotide sequence ID" value="NZ_LWIF01000002.1"/>
</dbReference>
<evidence type="ECO:0000313" key="3">
    <source>
        <dbReference type="Proteomes" id="UP000255417"/>
    </source>
</evidence>
<reference evidence="2 3" key="1">
    <citation type="submission" date="2018-06" db="EMBL/GenBank/DDBJ databases">
        <authorList>
            <consortium name="Pathogen Informatics"/>
            <person name="Doyle S."/>
        </authorList>
    </citation>
    <scope>NUCLEOTIDE SEQUENCE [LARGE SCALE GENOMIC DNA]</scope>
    <source>
        <strain evidence="2 3">NCTC12872</strain>
    </source>
</reference>
<keyword evidence="3" id="KW-1185">Reference proteome</keyword>
<dbReference type="AlphaFoldDB" id="A0A379DEI3"/>
<proteinExistence type="predicted"/>
<gene>
    <name evidence="2" type="ORF">NCTC12872_02026</name>
</gene>
<name>A0A379DEI3_9PAST</name>
<evidence type="ECO:0000256" key="1">
    <source>
        <dbReference type="SAM" id="Phobius"/>
    </source>
</evidence>
<keyword evidence="1" id="KW-0812">Transmembrane</keyword>
<organism evidence="2 3">
    <name type="scientific">Phocoenobacter uteri</name>
    <dbReference type="NCBI Taxonomy" id="146806"/>
    <lineage>
        <taxon>Bacteria</taxon>
        <taxon>Pseudomonadati</taxon>
        <taxon>Pseudomonadota</taxon>
        <taxon>Gammaproteobacteria</taxon>
        <taxon>Pasteurellales</taxon>
        <taxon>Pasteurellaceae</taxon>
        <taxon>Phocoenobacter</taxon>
    </lineage>
</organism>